<evidence type="ECO:0000256" key="1">
    <source>
        <dbReference type="ARBA" id="ARBA00000900"/>
    </source>
</evidence>
<keyword evidence="10" id="KW-0539">Nucleus</keyword>
<keyword evidence="15" id="KW-1185">Reference proteome</keyword>
<reference evidence="14" key="1">
    <citation type="journal article" date="2022" name="Plant J.">
        <title>Strategies of tolerance reflected in two North American maple genomes.</title>
        <authorList>
            <person name="McEvoy S.L."/>
            <person name="Sezen U.U."/>
            <person name="Trouern-Trend A."/>
            <person name="McMahon S.M."/>
            <person name="Schaberg P.G."/>
            <person name="Yang J."/>
            <person name="Wegrzyn J.L."/>
            <person name="Swenson N.G."/>
        </authorList>
    </citation>
    <scope>NUCLEOTIDE SEQUENCE</scope>
    <source>
        <strain evidence="14">NS2018</strain>
    </source>
</reference>
<evidence type="ECO:0000256" key="10">
    <source>
        <dbReference type="ARBA" id="ARBA00023242"/>
    </source>
</evidence>
<dbReference type="SUPFAM" id="SSF57850">
    <property type="entry name" value="RING/U-box"/>
    <property type="match status" value="2"/>
</dbReference>
<evidence type="ECO:0000256" key="6">
    <source>
        <dbReference type="ARBA" id="ARBA00022763"/>
    </source>
</evidence>
<feature type="region of interest" description="Disordered" evidence="12">
    <location>
        <begin position="253"/>
        <end position="284"/>
    </location>
</feature>
<evidence type="ECO:0000256" key="11">
    <source>
        <dbReference type="PROSITE-ProRule" id="PRU00175"/>
    </source>
</evidence>
<dbReference type="GO" id="GO:0006302">
    <property type="term" value="P:double-strand break repair"/>
    <property type="evidence" value="ECO:0007669"/>
    <property type="project" value="TreeGrafter"/>
</dbReference>
<dbReference type="InterPro" id="IPR027370">
    <property type="entry name" value="Znf-RING_euk"/>
</dbReference>
<feature type="domain" description="RING-type" evidence="13">
    <location>
        <begin position="85"/>
        <end position="110"/>
    </location>
</feature>
<keyword evidence="8" id="KW-0833">Ubl conjugation pathway</keyword>
<dbReference type="GO" id="GO:0061630">
    <property type="term" value="F:ubiquitin protein ligase activity"/>
    <property type="evidence" value="ECO:0007669"/>
    <property type="project" value="UniProtKB-EC"/>
</dbReference>
<organism evidence="14 15">
    <name type="scientific">Acer saccharum</name>
    <name type="common">Sugar maple</name>
    <dbReference type="NCBI Taxonomy" id="4024"/>
    <lineage>
        <taxon>Eukaryota</taxon>
        <taxon>Viridiplantae</taxon>
        <taxon>Streptophyta</taxon>
        <taxon>Embryophyta</taxon>
        <taxon>Tracheophyta</taxon>
        <taxon>Spermatophyta</taxon>
        <taxon>Magnoliopsida</taxon>
        <taxon>eudicotyledons</taxon>
        <taxon>Gunneridae</taxon>
        <taxon>Pentapetalae</taxon>
        <taxon>rosids</taxon>
        <taxon>malvids</taxon>
        <taxon>Sapindales</taxon>
        <taxon>Sapindaceae</taxon>
        <taxon>Hippocastanoideae</taxon>
        <taxon>Acereae</taxon>
        <taxon>Acer</taxon>
    </lineage>
</organism>
<evidence type="ECO:0000256" key="12">
    <source>
        <dbReference type="SAM" id="MobiDB-lite"/>
    </source>
</evidence>
<sequence length="370" mass="41560">MHLMLLVAGTRKVCLPLKFLQLRNGNLEESEQTKVEVKNVANEGKRTEEEKKTAGNELEIEENSGVSCSNSVLPCIGKLREELSCAICLEICYEPSTTTCGHSFCKKCLRVVLDLDEEQSAKGESEQSKVEVKNVANEEKRAEEEKKTAGDELKIEENSGVSCSNSVLPCIDKLREELSCAICLEICYEPSTTTCGHSFCKKCLRSAADKCGKRCPKCRQLNSNGRSCTVNTVLWNTIQLLFPQEVEARKAGGALNNPEESEHRSPARGNQYNVRTQSSRPPLESYPFITRRRRIPRQDEDAEHRILGRGIHNNVESRSVRPTSVLHRDGTMRRRGRPSQDEVAATALRLERENLAQLLGRDGSVMRWRL</sequence>
<feature type="domain" description="RING-type" evidence="13">
    <location>
        <begin position="180"/>
        <end position="219"/>
    </location>
</feature>
<feature type="compositionally biased region" description="Polar residues" evidence="12">
    <location>
        <begin position="268"/>
        <end position="280"/>
    </location>
</feature>
<feature type="region of interest" description="Disordered" evidence="12">
    <location>
        <begin position="123"/>
        <end position="149"/>
    </location>
</feature>
<protein>
    <recommendedName>
        <fullName evidence="3">RING-type E3 ubiquitin transferase</fullName>
        <ecNumber evidence="3">2.3.2.27</ecNumber>
    </recommendedName>
</protein>
<dbReference type="InterPro" id="IPR013083">
    <property type="entry name" value="Znf_RING/FYVE/PHD"/>
</dbReference>
<dbReference type="Pfam" id="PF13923">
    <property type="entry name" value="zf-C3HC4_2"/>
    <property type="match status" value="1"/>
</dbReference>
<evidence type="ECO:0000256" key="4">
    <source>
        <dbReference type="ARBA" id="ARBA00022679"/>
    </source>
</evidence>
<reference evidence="14" key="2">
    <citation type="submission" date="2023-06" db="EMBL/GenBank/DDBJ databases">
        <authorList>
            <person name="Swenson N.G."/>
            <person name="Wegrzyn J.L."/>
            <person name="Mcevoy S.L."/>
        </authorList>
    </citation>
    <scope>NUCLEOTIDE SEQUENCE</scope>
    <source>
        <strain evidence="14">NS2018</strain>
        <tissue evidence="14">Leaf</tissue>
    </source>
</reference>
<dbReference type="GO" id="GO:0035861">
    <property type="term" value="C:site of double-strand break"/>
    <property type="evidence" value="ECO:0007669"/>
    <property type="project" value="TreeGrafter"/>
</dbReference>
<dbReference type="Gene3D" id="3.30.40.10">
    <property type="entry name" value="Zinc/RING finger domain, C3HC4 (zinc finger)"/>
    <property type="match status" value="2"/>
</dbReference>
<dbReference type="PROSITE" id="PS00518">
    <property type="entry name" value="ZF_RING_1"/>
    <property type="match status" value="2"/>
</dbReference>
<proteinExistence type="predicted"/>
<evidence type="ECO:0000256" key="8">
    <source>
        <dbReference type="ARBA" id="ARBA00022786"/>
    </source>
</evidence>
<dbReference type="PROSITE" id="PS50089">
    <property type="entry name" value="ZF_RING_2"/>
    <property type="match status" value="2"/>
</dbReference>
<dbReference type="InterPro" id="IPR051657">
    <property type="entry name" value="RNF168/RNF169_E3_ubiq-ligase"/>
</dbReference>
<dbReference type="PANTHER" id="PTHR23328:SF0">
    <property type="entry name" value="RING-TYPE DOMAIN-CONTAINING PROTEIN"/>
    <property type="match status" value="1"/>
</dbReference>
<evidence type="ECO:0000256" key="7">
    <source>
        <dbReference type="ARBA" id="ARBA00022771"/>
    </source>
</evidence>
<dbReference type="GO" id="GO:0005634">
    <property type="term" value="C:nucleus"/>
    <property type="evidence" value="ECO:0007669"/>
    <property type="project" value="UniProtKB-SubCell"/>
</dbReference>
<dbReference type="InterPro" id="IPR017907">
    <property type="entry name" value="Znf_RING_CS"/>
</dbReference>
<evidence type="ECO:0000256" key="5">
    <source>
        <dbReference type="ARBA" id="ARBA00022723"/>
    </source>
</evidence>
<keyword evidence="5" id="KW-0479">Metal-binding</keyword>
<gene>
    <name evidence="14" type="ORF">LWI29_002710</name>
</gene>
<keyword evidence="9" id="KW-0862">Zinc</keyword>
<comment type="subcellular location">
    <subcellularLocation>
        <location evidence="2">Nucleus</location>
    </subcellularLocation>
</comment>
<evidence type="ECO:0000313" key="14">
    <source>
        <dbReference type="EMBL" id="KAK0588566.1"/>
    </source>
</evidence>
<dbReference type="Pfam" id="PF13445">
    <property type="entry name" value="zf-RING_UBOX"/>
    <property type="match status" value="1"/>
</dbReference>
<keyword evidence="7 11" id="KW-0863">Zinc-finger</keyword>
<keyword evidence="4" id="KW-0808">Transferase</keyword>
<evidence type="ECO:0000259" key="13">
    <source>
        <dbReference type="PROSITE" id="PS50089"/>
    </source>
</evidence>
<evidence type="ECO:0000313" key="15">
    <source>
        <dbReference type="Proteomes" id="UP001168877"/>
    </source>
</evidence>
<keyword evidence="6" id="KW-0227">DNA damage</keyword>
<evidence type="ECO:0000256" key="3">
    <source>
        <dbReference type="ARBA" id="ARBA00012483"/>
    </source>
</evidence>
<accession>A0AA39VRI2</accession>
<dbReference type="EMBL" id="JAUESC010000381">
    <property type="protein sequence ID" value="KAK0588566.1"/>
    <property type="molecule type" value="Genomic_DNA"/>
</dbReference>
<dbReference type="AlphaFoldDB" id="A0AA39VRI2"/>
<dbReference type="SMART" id="SM00184">
    <property type="entry name" value="RING"/>
    <property type="match status" value="2"/>
</dbReference>
<comment type="caution">
    <text evidence="14">The sequence shown here is derived from an EMBL/GenBank/DDBJ whole genome shotgun (WGS) entry which is preliminary data.</text>
</comment>
<dbReference type="GO" id="GO:0008270">
    <property type="term" value="F:zinc ion binding"/>
    <property type="evidence" value="ECO:0007669"/>
    <property type="project" value="UniProtKB-KW"/>
</dbReference>
<evidence type="ECO:0000256" key="2">
    <source>
        <dbReference type="ARBA" id="ARBA00004123"/>
    </source>
</evidence>
<comment type="catalytic activity">
    <reaction evidence="1">
        <text>S-ubiquitinyl-[E2 ubiquitin-conjugating enzyme]-L-cysteine + [acceptor protein]-L-lysine = [E2 ubiquitin-conjugating enzyme]-L-cysteine + N(6)-ubiquitinyl-[acceptor protein]-L-lysine.</text>
        <dbReference type="EC" id="2.3.2.27"/>
    </reaction>
</comment>
<name>A0AA39VRI2_ACESA</name>
<dbReference type="EC" id="2.3.2.27" evidence="3"/>
<dbReference type="InterPro" id="IPR001841">
    <property type="entry name" value="Znf_RING"/>
</dbReference>
<dbReference type="GO" id="GO:0031491">
    <property type="term" value="F:nucleosome binding"/>
    <property type="evidence" value="ECO:0007669"/>
    <property type="project" value="TreeGrafter"/>
</dbReference>
<dbReference type="Proteomes" id="UP001168877">
    <property type="component" value="Unassembled WGS sequence"/>
</dbReference>
<evidence type="ECO:0000256" key="9">
    <source>
        <dbReference type="ARBA" id="ARBA00022833"/>
    </source>
</evidence>
<dbReference type="PANTHER" id="PTHR23328">
    <property type="entry name" value="RING-TYPE DOMAIN-CONTAINING PROTEIN"/>
    <property type="match status" value="1"/>
</dbReference>